<keyword evidence="1" id="KW-0472">Membrane</keyword>
<feature type="transmembrane region" description="Helical" evidence="1">
    <location>
        <begin position="44"/>
        <end position="62"/>
    </location>
</feature>
<dbReference type="EMBL" id="CP030117">
    <property type="protein sequence ID" value="AWX55395.1"/>
    <property type="molecule type" value="Genomic_DNA"/>
</dbReference>
<accession>A0A2Z4MFV5</accession>
<evidence type="ECO:0000256" key="1">
    <source>
        <dbReference type="SAM" id="Phobius"/>
    </source>
</evidence>
<keyword evidence="1" id="KW-1133">Transmembrane helix</keyword>
<organism evidence="2 3">
    <name type="scientific">Brevibacillus brevis</name>
    <name type="common">Bacillus brevis</name>
    <dbReference type="NCBI Taxonomy" id="1393"/>
    <lineage>
        <taxon>Bacteria</taxon>
        <taxon>Bacillati</taxon>
        <taxon>Bacillota</taxon>
        <taxon>Bacilli</taxon>
        <taxon>Bacillales</taxon>
        <taxon>Paenibacillaceae</taxon>
        <taxon>Brevibacillus</taxon>
    </lineage>
</organism>
<dbReference type="AlphaFoldDB" id="A0A2Z4MFV5"/>
<evidence type="ECO:0000313" key="2">
    <source>
        <dbReference type="EMBL" id="AWX55395.1"/>
    </source>
</evidence>
<sequence length="110" mass="13004">MKNLYLLLAILGAVLPYSYFIPFLRANGLDIKLFTSELFANNISSFFATDFLISCLIFWVFLFQEVRKHHIKHWWIYIAATLTVGLSFAFPLFLYFRQKTIEGHKRFDLT</sequence>
<name>A0A2Z4MFV5_BREBE</name>
<proteinExistence type="predicted"/>
<protein>
    <submittedName>
        <fullName evidence="2">DUF2834 domain-containing protein</fullName>
    </submittedName>
</protein>
<dbReference type="Pfam" id="PF11196">
    <property type="entry name" value="DUF2834"/>
    <property type="match status" value="1"/>
</dbReference>
<keyword evidence="1" id="KW-0812">Transmembrane</keyword>
<evidence type="ECO:0000313" key="3">
    <source>
        <dbReference type="Proteomes" id="UP000036061"/>
    </source>
</evidence>
<gene>
    <name evidence="2" type="ORF">AB432_010250</name>
</gene>
<dbReference type="InterPro" id="IPR021362">
    <property type="entry name" value="DUF2834"/>
</dbReference>
<dbReference type="RefSeq" id="WP_048032196.1">
    <property type="nucleotide sequence ID" value="NZ_CP030117.1"/>
</dbReference>
<reference evidence="2 3" key="1">
    <citation type="journal article" date="2015" name="Genome Announc.">
        <title>Draft Genome Sequence of Brevibacillus brevis DZQ7, a Plant Growth-Promoting Rhizobacterium with Broad-Spectrum Antimicrobial Activity.</title>
        <authorList>
            <person name="Hou Q."/>
            <person name="Wang C."/>
            <person name="Hou X."/>
            <person name="Xia Z."/>
            <person name="Ye J."/>
            <person name="Liu K."/>
            <person name="Liu H."/>
            <person name="Wang J."/>
            <person name="Guo H."/>
            <person name="Yu X."/>
            <person name="Yang Y."/>
            <person name="Du B."/>
            <person name="Ding Y."/>
        </authorList>
    </citation>
    <scope>NUCLEOTIDE SEQUENCE [LARGE SCALE GENOMIC DNA]</scope>
    <source>
        <strain evidence="2 3">DZQ7</strain>
    </source>
</reference>
<feature type="transmembrane region" description="Helical" evidence="1">
    <location>
        <begin position="74"/>
        <end position="96"/>
    </location>
</feature>
<dbReference type="Proteomes" id="UP000036061">
    <property type="component" value="Chromosome"/>
</dbReference>